<feature type="transmembrane region" description="Helical" evidence="6">
    <location>
        <begin position="239"/>
        <end position="262"/>
    </location>
</feature>
<dbReference type="GO" id="GO:0022857">
    <property type="term" value="F:transmembrane transporter activity"/>
    <property type="evidence" value="ECO:0007669"/>
    <property type="project" value="InterPro"/>
</dbReference>
<feature type="transmembrane region" description="Helical" evidence="6">
    <location>
        <begin position="129"/>
        <end position="150"/>
    </location>
</feature>
<organism evidence="7">
    <name type="scientific">Fervidicoccus fontis</name>
    <dbReference type="NCBI Taxonomy" id="683846"/>
    <lineage>
        <taxon>Archaea</taxon>
        <taxon>Thermoproteota</taxon>
        <taxon>Thermoprotei</taxon>
        <taxon>Fervidicoccales</taxon>
        <taxon>Fervidicoccaceae</taxon>
        <taxon>Fervidicoccus</taxon>
    </lineage>
</organism>
<sequence>MSKRKQTLLRSLGFLHTFFIGLGAIIGGSIVVLIGPTIAASGTTGAFLTLIFSSLIAAITALVYTEITSVIPEVGGGYLWAKLTMPRPFPFFAGWVNWLAHTLGGTFYALSFSVMLTQFLQDIGLTFPIGTYAIERIMAIGLIVLFGYLNYSGIARVGWFSVIIGIFFVIIIVFYGVYGTYMGVVTGKLFSAVTDSVRFTNIPSIFIAMITVVIAFEGYEILAQTAEEAKSPLKNLPKAVLSTLLVATTLYVLVTISTMGILGEKSYDLSLLFGDRTVMVAASLAFKYGGPLVALGGLATILSSINSTMFSSSRVLLAMARAGEFPKFFADIHEKYRTPSNAIIFTTIMMSIASLFMDVLISALVVGILFNLLFIIVNYSGIKLRIMYESKLNYGFKTPLFPLIPLIGLVTKMFFSLAAVIFNPIATLITLGLIAFGFFLYKGFIFKYEVEHELPLVTGHGSLLRKDYRIMVLYPSDKRMGLIQVASHIAREKEGELNIVHLIEVPQQTPLSSGAKLIERDARPLKDITDHLNEIGIPTRYLIRVTHSMQDALLATLEGEKIDLLIADLKDAVRLAARIDTPTGRKITGEPISSCDLILVNMDYPPVSYTRAKKIIILTEEKDKNIIERITEIFPDKEVTHRLVDPDDRAEILNIIEEIKSHEGEVSVVAFSYSVWKAVRRYRKRMLFPFIIFKRGTMSIEEFKHLFTGWR</sequence>
<evidence type="ECO:0000256" key="5">
    <source>
        <dbReference type="ARBA" id="ARBA00023136"/>
    </source>
</evidence>
<protein>
    <submittedName>
        <fullName evidence="7">Amino acid permease</fullName>
    </submittedName>
</protein>
<evidence type="ECO:0000256" key="6">
    <source>
        <dbReference type="SAM" id="Phobius"/>
    </source>
</evidence>
<name>A0A7C2UJT7_9CREN</name>
<dbReference type="Proteomes" id="UP000885664">
    <property type="component" value="Unassembled WGS sequence"/>
</dbReference>
<proteinExistence type="predicted"/>
<dbReference type="PANTHER" id="PTHR42770:SF11">
    <property type="entry name" value="INNER MEMBRANE TRANSPORT PROTEIN YBAT"/>
    <property type="match status" value="1"/>
</dbReference>
<dbReference type="EMBL" id="DSFE01000086">
    <property type="protein sequence ID" value="HEU98002.1"/>
    <property type="molecule type" value="Genomic_DNA"/>
</dbReference>
<dbReference type="AlphaFoldDB" id="A0A7C2UJT7"/>
<reference evidence="7" key="1">
    <citation type="journal article" date="2020" name="mSystems">
        <title>Genome- and Community-Level Interaction Insights into Carbon Utilization and Element Cycling Functions of Hydrothermarchaeota in Hydrothermal Sediment.</title>
        <authorList>
            <person name="Zhou Z."/>
            <person name="Liu Y."/>
            <person name="Xu W."/>
            <person name="Pan J."/>
            <person name="Luo Z.H."/>
            <person name="Li M."/>
        </authorList>
    </citation>
    <scope>NUCLEOTIDE SEQUENCE [LARGE SCALE GENOMIC DNA]</scope>
    <source>
        <strain evidence="7">SpSt-1259</strain>
    </source>
</reference>
<feature type="transmembrane region" description="Helical" evidence="6">
    <location>
        <begin position="421"/>
        <end position="441"/>
    </location>
</feature>
<dbReference type="Pfam" id="PF13520">
    <property type="entry name" value="AA_permease_2"/>
    <property type="match status" value="1"/>
</dbReference>
<evidence type="ECO:0000313" key="7">
    <source>
        <dbReference type="EMBL" id="HEU98002.1"/>
    </source>
</evidence>
<feature type="transmembrane region" description="Helical" evidence="6">
    <location>
        <begin position="157"/>
        <end position="178"/>
    </location>
</feature>
<dbReference type="Gene3D" id="1.20.1740.10">
    <property type="entry name" value="Amino acid/polyamine transporter I"/>
    <property type="match status" value="1"/>
</dbReference>
<evidence type="ECO:0000256" key="3">
    <source>
        <dbReference type="ARBA" id="ARBA00022692"/>
    </source>
</evidence>
<evidence type="ECO:0000256" key="2">
    <source>
        <dbReference type="ARBA" id="ARBA00022475"/>
    </source>
</evidence>
<keyword evidence="4 6" id="KW-1133">Transmembrane helix</keyword>
<dbReference type="GO" id="GO:0005886">
    <property type="term" value="C:plasma membrane"/>
    <property type="evidence" value="ECO:0007669"/>
    <property type="project" value="UniProtKB-SubCell"/>
</dbReference>
<evidence type="ECO:0000256" key="1">
    <source>
        <dbReference type="ARBA" id="ARBA00004651"/>
    </source>
</evidence>
<dbReference type="InterPro" id="IPR050367">
    <property type="entry name" value="APC_superfamily"/>
</dbReference>
<feature type="transmembrane region" description="Helical" evidence="6">
    <location>
        <begin position="88"/>
        <end position="109"/>
    </location>
</feature>
<accession>A0A7C2UJT7</accession>
<comment type="subcellular location">
    <subcellularLocation>
        <location evidence="1">Cell membrane</location>
        <topology evidence="1">Multi-pass membrane protein</topology>
    </subcellularLocation>
</comment>
<keyword evidence="3 6" id="KW-0812">Transmembrane</keyword>
<dbReference type="PANTHER" id="PTHR42770">
    <property type="entry name" value="AMINO ACID TRANSPORTER-RELATED"/>
    <property type="match status" value="1"/>
</dbReference>
<feature type="transmembrane region" description="Helical" evidence="6">
    <location>
        <begin position="338"/>
        <end position="357"/>
    </location>
</feature>
<feature type="transmembrane region" description="Helical" evidence="6">
    <location>
        <begin position="46"/>
        <end position="67"/>
    </location>
</feature>
<feature type="transmembrane region" description="Helical" evidence="6">
    <location>
        <begin position="12"/>
        <end position="34"/>
    </location>
</feature>
<gene>
    <name evidence="7" type="ORF">ENO36_04005</name>
</gene>
<comment type="caution">
    <text evidence="7">The sequence shown here is derived from an EMBL/GenBank/DDBJ whole genome shotgun (WGS) entry which is preliminary data.</text>
</comment>
<feature type="transmembrane region" description="Helical" evidence="6">
    <location>
        <begin position="363"/>
        <end position="382"/>
    </location>
</feature>
<dbReference type="InterPro" id="IPR002293">
    <property type="entry name" value="AA/rel_permease1"/>
</dbReference>
<feature type="transmembrane region" description="Helical" evidence="6">
    <location>
        <begin position="198"/>
        <end position="219"/>
    </location>
</feature>
<keyword evidence="5 6" id="KW-0472">Membrane</keyword>
<keyword evidence="2" id="KW-1003">Cell membrane</keyword>
<evidence type="ECO:0000256" key="4">
    <source>
        <dbReference type="ARBA" id="ARBA00022989"/>
    </source>
</evidence>